<organism evidence="1 2">
    <name type="scientific">Dentiscutata heterogama</name>
    <dbReference type="NCBI Taxonomy" id="1316150"/>
    <lineage>
        <taxon>Eukaryota</taxon>
        <taxon>Fungi</taxon>
        <taxon>Fungi incertae sedis</taxon>
        <taxon>Mucoromycota</taxon>
        <taxon>Glomeromycotina</taxon>
        <taxon>Glomeromycetes</taxon>
        <taxon>Diversisporales</taxon>
        <taxon>Gigasporaceae</taxon>
        <taxon>Dentiscutata</taxon>
    </lineage>
</organism>
<protein>
    <submittedName>
        <fullName evidence="1">1022_t:CDS:1</fullName>
    </submittedName>
</protein>
<dbReference type="Proteomes" id="UP000789702">
    <property type="component" value="Unassembled WGS sequence"/>
</dbReference>
<accession>A0ACA9MAK5</accession>
<keyword evidence="2" id="KW-1185">Reference proteome</keyword>
<sequence length="117" mass="13218">MPQQRTTCQNNNNTSGTTSTQKPAYTIDTYALHLSKFNLSRDNALFSYNTLSQINSFFGKSNNESFIINPSSSVPVVCDTTPGYCTFNNYRASVGEFLAKSNCKFAKHNRPRRRRCL</sequence>
<feature type="non-terminal residue" evidence="1">
    <location>
        <position position="117"/>
    </location>
</feature>
<proteinExistence type="predicted"/>
<evidence type="ECO:0000313" key="1">
    <source>
        <dbReference type="EMBL" id="CAG8577225.1"/>
    </source>
</evidence>
<name>A0ACA9MAK5_9GLOM</name>
<dbReference type="EMBL" id="CAJVPU010007841">
    <property type="protein sequence ID" value="CAG8577225.1"/>
    <property type="molecule type" value="Genomic_DNA"/>
</dbReference>
<reference evidence="1" key="1">
    <citation type="submission" date="2021-06" db="EMBL/GenBank/DDBJ databases">
        <authorList>
            <person name="Kallberg Y."/>
            <person name="Tangrot J."/>
            <person name="Rosling A."/>
        </authorList>
    </citation>
    <scope>NUCLEOTIDE SEQUENCE</scope>
    <source>
        <strain evidence="1">IL203A</strain>
    </source>
</reference>
<comment type="caution">
    <text evidence="1">The sequence shown here is derived from an EMBL/GenBank/DDBJ whole genome shotgun (WGS) entry which is preliminary data.</text>
</comment>
<evidence type="ECO:0000313" key="2">
    <source>
        <dbReference type="Proteomes" id="UP000789702"/>
    </source>
</evidence>
<gene>
    <name evidence="1" type="ORF">DHETER_LOCUS6314</name>
</gene>